<dbReference type="CDD" id="cd06139">
    <property type="entry name" value="DNA_polA_I_Ecoli_like_exo"/>
    <property type="match status" value="1"/>
</dbReference>
<evidence type="ECO:0000259" key="19">
    <source>
        <dbReference type="SMART" id="SM00482"/>
    </source>
</evidence>
<dbReference type="EMBL" id="SETE01000003">
    <property type="protein sequence ID" value="RYM33982.1"/>
    <property type="molecule type" value="Genomic_DNA"/>
</dbReference>
<dbReference type="CDD" id="cd09898">
    <property type="entry name" value="H3TH_53EXO"/>
    <property type="match status" value="1"/>
</dbReference>
<dbReference type="NCBIfam" id="NF004397">
    <property type="entry name" value="PRK05755.1"/>
    <property type="match status" value="1"/>
</dbReference>
<dbReference type="SUPFAM" id="SSF88723">
    <property type="entry name" value="PIN domain-like"/>
    <property type="match status" value="1"/>
</dbReference>
<dbReference type="PRINTS" id="PR00868">
    <property type="entry name" value="DNAPOLI"/>
</dbReference>
<accession>A0A4Q4KL44</accession>
<dbReference type="InterPro" id="IPR002562">
    <property type="entry name" value="3'-5'_exonuclease_dom"/>
</dbReference>
<evidence type="ECO:0000256" key="10">
    <source>
        <dbReference type="ARBA" id="ARBA00022839"/>
    </source>
</evidence>
<evidence type="ECO:0000313" key="21">
    <source>
        <dbReference type="Proteomes" id="UP000293952"/>
    </source>
</evidence>
<dbReference type="RefSeq" id="WP_130093423.1">
    <property type="nucleotide sequence ID" value="NZ_SETE01000003.1"/>
</dbReference>
<evidence type="ECO:0000256" key="13">
    <source>
        <dbReference type="ARBA" id="ARBA00023204"/>
    </source>
</evidence>
<dbReference type="OrthoDB" id="9806424at2"/>
<dbReference type="Gene3D" id="3.40.50.1010">
    <property type="entry name" value="5'-nuclease"/>
    <property type="match status" value="1"/>
</dbReference>
<reference evidence="20 21" key="1">
    <citation type="submission" date="2019-02" db="EMBL/GenBank/DDBJ databases">
        <title>Genome sequence of the sea-ice species Brumimicrobium glaciale.</title>
        <authorList>
            <person name="Bowman J.P."/>
        </authorList>
    </citation>
    <scope>NUCLEOTIDE SEQUENCE [LARGE SCALE GENOMIC DNA]</scope>
    <source>
        <strain evidence="20 21">IC156</strain>
    </source>
</reference>
<dbReference type="InterPro" id="IPR008918">
    <property type="entry name" value="HhH2"/>
</dbReference>
<dbReference type="InterPro" id="IPR036279">
    <property type="entry name" value="5-3_exonuclease_C_sf"/>
</dbReference>
<dbReference type="GO" id="GO:0003887">
    <property type="term" value="F:DNA-directed DNA polymerase activity"/>
    <property type="evidence" value="ECO:0007669"/>
    <property type="project" value="UniProtKB-UniRule"/>
</dbReference>
<dbReference type="SUPFAM" id="SSF47807">
    <property type="entry name" value="5' to 3' exonuclease, C-terminal subdomain"/>
    <property type="match status" value="1"/>
</dbReference>
<dbReference type="SUPFAM" id="SSF56672">
    <property type="entry name" value="DNA/RNA polymerases"/>
    <property type="match status" value="1"/>
</dbReference>
<dbReference type="InterPro" id="IPR012337">
    <property type="entry name" value="RNaseH-like_sf"/>
</dbReference>
<keyword evidence="13 16" id="KW-0234">DNA repair</keyword>
<keyword evidence="5 16" id="KW-0548">Nucleotidyltransferase</keyword>
<evidence type="ECO:0000313" key="20">
    <source>
        <dbReference type="EMBL" id="RYM33982.1"/>
    </source>
</evidence>
<evidence type="ECO:0000256" key="15">
    <source>
        <dbReference type="NCBIfam" id="TIGR00593"/>
    </source>
</evidence>
<dbReference type="NCBIfam" id="TIGR00593">
    <property type="entry name" value="pola"/>
    <property type="match status" value="1"/>
</dbReference>
<dbReference type="Gene3D" id="1.10.150.20">
    <property type="entry name" value="5' to 3' exonuclease, C-terminal subdomain"/>
    <property type="match status" value="2"/>
</dbReference>
<dbReference type="GO" id="GO:0006261">
    <property type="term" value="P:DNA-templated DNA replication"/>
    <property type="evidence" value="ECO:0007669"/>
    <property type="project" value="UniProtKB-UniRule"/>
</dbReference>
<evidence type="ECO:0000256" key="5">
    <source>
        <dbReference type="ARBA" id="ARBA00022695"/>
    </source>
</evidence>
<dbReference type="SMART" id="SM00482">
    <property type="entry name" value="POLAc"/>
    <property type="match status" value="1"/>
</dbReference>
<comment type="similarity">
    <text evidence="1 16">Belongs to the DNA polymerase type-A family.</text>
</comment>
<dbReference type="Pfam" id="PF01367">
    <property type="entry name" value="5_3_exonuc"/>
    <property type="match status" value="1"/>
</dbReference>
<keyword evidence="10 16" id="KW-0269">Exonuclease</keyword>
<dbReference type="Gene3D" id="1.20.1060.10">
    <property type="entry name" value="Taq DNA Polymerase, Chain T, domain 4"/>
    <property type="match status" value="1"/>
</dbReference>
<keyword evidence="11 16" id="KW-0239">DNA-directed DNA polymerase</keyword>
<evidence type="ECO:0000256" key="11">
    <source>
        <dbReference type="ARBA" id="ARBA00022932"/>
    </source>
</evidence>
<dbReference type="CDD" id="cd09859">
    <property type="entry name" value="PIN_53EXO"/>
    <property type="match status" value="1"/>
</dbReference>
<dbReference type="Gene3D" id="3.30.420.10">
    <property type="entry name" value="Ribonuclease H-like superfamily/Ribonuclease H"/>
    <property type="match status" value="1"/>
</dbReference>
<dbReference type="InterPro" id="IPR020045">
    <property type="entry name" value="DNA_polI_H3TH"/>
</dbReference>
<dbReference type="SUPFAM" id="SSF53098">
    <property type="entry name" value="Ribonuclease H-like"/>
    <property type="match status" value="1"/>
</dbReference>
<dbReference type="InterPro" id="IPR043502">
    <property type="entry name" value="DNA/RNA_pol_sf"/>
</dbReference>
<feature type="domain" description="3'-5' exonuclease" evidence="17">
    <location>
        <begin position="344"/>
        <end position="525"/>
    </location>
</feature>
<evidence type="ECO:0000256" key="3">
    <source>
        <dbReference type="ARBA" id="ARBA00020311"/>
    </source>
</evidence>
<dbReference type="InterPro" id="IPR036397">
    <property type="entry name" value="RNaseH_sf"/>
</dbReference>
<dbReference type="InterPro" id="IPR020046">
    <property type="entry name" value="5-3_exonucl_a-hlix_arch_N"/>
</dbReference>
<dbReference type="SMART" id="SM00279">
    <property type="entry name" value="HhH2"/>
    <property type="match status" value="1"/>
</dbReference>
<keyword evidence="12 16" id="KW-0238">DNA-binding</keyword>
<proteinExistence type="inferred from homology"/>
<evidence type="ECO:0000256" key="7">
    <source>
        <dbReference type="ARBA" id="ARBA00022722"/>
    </source>
</evidence>
<feature type="domain" description="5'-3' exonuclease" evidence="18">
    <location>
        <begin position="8"/>
        <end position="270"/>
    </location>
</feature>
<comment type="caution">
    <text evidence="20">The sequence shown here is derived from an EMBL/GenBank/DDBJ whole genome shotgun (WGS) entry which is preliminary data.</text>
</comment>
<name>A0A4Q4KL44_9FLAO</name>
<dbReference type="CDD" id="cd08637">
    <property type="entry name" value="DNA_pol_A_pol_I_C"/>
    <property type="match status" value="1"/>
</dbReference>
<dbReference type="InterPro" id="IPR018320">
    <property type="entry name" value="DNA_polymerase_1"/>
</dbReference>
<dbReference type="AlphaFoldDB" id="A0A4Q4KL44"/>
<dbReference type="InterPro" id="IPR002298">
    <property type="entry name" value="DNA_polymerase_A"/>
</dbReference>
<dbReference type="InterPro" id="IPR002421">
    <property type="entry name" value="5-3_exonuclease"/>
</dbReference>
<evidence type="ECO:0000256" key="6">
    <source>
        <dbReference type="ARBA" id="ARBA00022705"/>
    </source>
</evidence>
<evidence type="ECO:0000256" key="12">
    <source>
        <dbReference type="ARBA" id="ARBA00023125"/>
    </source>
</evidence>
<keyword evidence="9 16" id="KW-0378">Hydrolase</keyword>
<evidence type="ECO:0000256" key="1">
    <source>
        <dbReference type="ARBA" id="ARBA00007705"/>
    </source>
</evidence>
<dbReference type="Pfam" id="PF00476">
    <property type="entry name" value="DNA_pol_A"/>
    <property type="match status" value="1"/>
</dbReference>
<dbReference type="GO" id="GO:0003677">
    <property type="term" value="F:DNA binding"/>
    <property type="evidence" value="ECO:0007669"/>
    <property type="project" value="UniProtKB-UniRule"/>
</dbReference>
<dbReference type="InterPro" id="IPR029060">
    <property type="entry name" value="PIN-like_dom_sf"/>
</dbReference>
<evidence type="ECO:0000256" key="2">
    <source>
        <dbReference type="ARBA" id="ARBA00012417"/>
    </source>
</evidence>
<dbReference type="EC" id="2.7.7.7" evidence="2 15"/>
<evidence type="ECO:0000256" key="14">
    <source>
        <dbReference type="ARBA" id="ARBA00049244"/>
    </source>
</evidence>
<dbReference type="FunFam" id="1.20.1060.10:FF:000001">
    <property type="entry name" value="DNA polymerase I"/>
    <property type="match status" value="1"/>
</dbReference>
<sequence length="937" mass="106543">MLTPKTEKKLFLLDAFALIYRSYFAFFKNPRINSRGENTSAAFGFTNAMLDVIKKEEPTHIAVVFDPPGGATNRIEEYSEYKAQREQMPEDIRSMIEPIKRIIEAFKIPILMKMGFEADDVIGTLAKMAEKEGFTTYMMTPDKDFGQLVSENIFMYKPGRGKKPAEVWGVPEIQEKFEVEDPLQVIDILGMWGDASDNIPGIPGIGEKTAKKLVKEYGSMEGLFENVDKLKGKQKENVINFKEQGILSKKLATIILDVDVVFDADDLIICPPDEDKIREIFTELEFRGIAKRVLDEELVITAPTSPSTDGQLDLFGTTTVSTSQEPAQVEVTEMKTLDTEKATYHFVESEKEQQDLIELLLKQKSVCFDTETNSLEARNADLVGIAFSFKAKEAYYVPFPEDFDEAKTLLDVFAPFFTSEKVEKVAHNIKYDEQVINRYGIKLRGPRFDTMIAHYLLSPDSRHSMDSLAEYYLKYTTFPIEDLIGKKGKNQKTMRDIEQKDIVNYACEDADITWQLKEIFEPEIQKDHLKDLFYDMEMPLTSVLKAMEQEGIQLDIESLKTFSAELEITLNEISEKVLELAGVEFNLDSPKQLGEVLFEKLEISKKPKKTKTGQYSTSEDTLQKHVNDHEIIPLILDYRSLRKLKSTYVDPLPTLVDEQDGRLHTHYMQTVAATGRLSSTNPNLQNIPIRTPKGREIRKAFVAKNDDYFLMAADYSQIELRIIAALSGDENMINAFQNGLDIHAATAAKVYGIEIDEVTRDQRSNAKAVNFGIIYGQSAFGLSQNLGISRKEAKSIIDSYFEQYPTIKSYMEKAKEEAKEKGYVETIMKRRRYLPDIHSSNAIVRGFAERNAINAPIQGSAADIIKVAMINIYNKMKEQNLTSRMLLQVHDELVFDVLKSEKDIVAKIVKEEMEGAVKLVVPLDIEMEFATNWLEAH</sequence>
<comment type="catalytic activity">
    <reaction evidence="14 16">
        <text>DNA(n) + a 2'-deoxyribonucleoside 5'-triphosphate = DNA(n+1) + diphosphate</text>
        <dbReference type="Rhea" id="RHEA:22508"/>
        <dbReference type="Rhea" id="RHEA-COMP:17339"/>
        <dbReference type="Rhea" id="RHEA-COMP:17340"/>
        <dbReference type="ChEBI" id="CHEBI:33019"/>
        <dbReference type="ChEBI" id="CHEBI:61560"/>
        <dbReference type="ChEBI" id="CHEBI:173112"/>
        <dbReference type="EC" id="2.7.7.7"/>
    </reaction>
</comment>
<evidence type="ECO:0000256" key="16">
    <source>
        <dbReference type="RuleBase" id="RU004460"/>
    </source>
</evidence>
<dbReference type="PROSITE" id="PS00447">
    <property type="entry name" value="DNA_POLYMERASE_A"/>
    <property type="match status" value="1"/>
</dbReference>
<dbReference type="Proteomes" id="UP000293952">
    <property type="component" value="Unassembled WGS sequence"/>
</dbReference>
<dbReference type="GO" id="GO:0008409">
    <property type="term" value="F:5'-3' exonuclease activity"/>
    <property type="evidence" value="ECO:0007669"/>
    <property type="project" value="UniProtKB-UniRule"/>
</dbReference>
<evidence type="ECO:0000256" key="4">
    <source>
        <dbReference type="ARBA" id="ARBA00022679"/>
    </source>
</evidence>
<evidence type="ECO:0000259" key="17">
    <source>
        <dbReference type="SMART" id="SM00474"/>
    </source>
</evidence>
<dbReference type="Pfam" id="PF02739">
    <property type="entry name" value="5_3_exonuc_N"/>
    <property type="match status" value="1"/>
</dbReference>
<keyword evidence="7" id="KW-0540">Nuclease</keyword>
<dbReference type="InterPro" id="IPR001098">
    <property type="entry name" value="DNA-dir_DNA_pol_A_palm_dom"/>
</dbReference>
<gene>
    <name evidence="16 20" type="primary">polA</name>
    <name evidence="20" type="ORF">ERX46_08430</name>
</gene>
<evidence type="ECO:0000256" key="8">
    <source>
        <dbReference type="ARBA" id="ARBA00022763"/>
    </source>
</evidence>
<dbReference type="InterPro" id="IPR019760">
    <property type="entry name" value="DNA-dir_DNA_pol_A_CS"/>
</dbReference>
<evidence type="ECO:0000256" key="9">
    <source>
        <dbReference type="ARBA" id="ARBA00022801"/>
    </source>
</evidence>
<protein>
    <recommendedName>
        <fullName evidence="3 15">DNA polymerase I</fullName>
        <ecNumber evidence="2 15">2.7.7.7</ecNumber>
    </recommendedName>
</protein>
<dbReference type="SMART" id="SM00475">
    <property type="entry name" value="53EXOc"/>
    <property type="match status" value="1"/>
</dbReference>
<dbReference type="PANTHER" id="PTHR10133:SF27">
    <property type="entry name" value="DNA POLYMERASE NU"/>
    <property type="match status" value="1"/>
</dbReference>
<dbReference type="FunFam" id="1.10.150.20:FF:000002">
    <property type="entry name" value="DNA polymerase I"/>
    <property type="match status" value="1"/>
</dbReference>
<dbReference type="Pfam" id="PF01612">
    <property type="entry name" value="DNA_pol_A_exo1"/>
    <property type="match status" value="1"/>
</dbReference>
<keyword evidence="6 16" id="KW-0235">DNA replication</keyword>
<dbReference type="PANTHER" id="PTHR10133">
    <property type="entry name" value="DNA POLYMERASE I"/>
    <property type="match status" value="1"/>
</dbReference>
<feature type="domain" description="DNA-directed DNA polymerase family A palm" evidence="19">
    <location>
        <begin position="694"/>
        <end position="901"/>
    </location>
</feature>
<organism evidence="20 21">
    <name type="scientific">Brumimicrobium glaciale</name>
    <dbReference type="NCBI Taxonomy" id="200475"/>
    <lineage>
        <taxon>Bacteria</taxon>
        <taxon>Pseudomonadati</taxon>
        <taxon>Bacteroidota</taxon>
        <taxon>Flavobacteriia</taxon>
        <taxon>Flavobacteriales</taxon>
        <taxon>Crocinitomicaceae</taxon>
        <taxon>Brumimicrobium</taxon>
    </lineage>
</organism>
<comment type="function">
    <text evidence="16">In addition to polymerase activity, this DNA polymerase exhibits 3'-5' and 5'-3' exonuclease activity.</text>
</comment>
<keyword evidence="8 16" id="KW-0227">DNA damage</keyword>
<dbReference type="GO" id="GO:0006302">
    <property type="term" value="P:double-strand break repair"/>
    <property type="evidence" value="ECO:0007669"/>
    <property type="project" value="TreeGrafter"/>
</dbReference>
<keyword evidence="4 16" id="KW-0808">Transferase</keyword>
<keyword evidence="21" id="KW-1185">Reference proteome</keyword>
<dbReference type="SMART" id="SM00474">
    <property type="entry name" value="35EXOc"/>
    <property type="match status" value="1"/>
</dbReference>
<dbReference type="GO" id="GO:0008408">
    <property type="term" value="F:3'-5' exonuclease activity"/>
    <property type="evidence" value="ECO:0007669"/>
    <property type="project" value="UniProtKB-UniRule"/>
</dbReference>
<dbReference type="FunFam" id="1.10.150.20:FF:000003">
    <property type="entry name" value="DNA polymerase I"/>
    <property type="match status" value="1"/>
</dbReference>
<evidence type="ECO:0000259" key="18">
    <source>
        <dbReference type="SMART" id="SM00475"/>
    </source>
</evidence>
<dbReference type="Gene3D" id="3.30.70.370">
    <property type="match status" value="1"/>
</dbReference>